<sequence length="181" mass="21216">MRYLVVSDTHMYNDIFENITKHFYEHVDIMIHCGDSSLPCHDPLLKGYHVVRGNHDTLEFPDKIILGNVLITHGHLFHVYHGYQELLDFCHQHHIKYCFHGHTHVPTYQIIEGIHFINPGSTMMNRGSYGFGTFALVSIEDDKIDVHFYHHTTFEEVDQVVLEEGLATLEEFKQLIHKYNK</sequence>
<feature type="domain" description="Calcineurin-like phosphoesterase" evidence="3">
    <location>
        <begin position="1"/>
        <end position="141"/>
    </location>
</feature>
<accession>A0A1H6Q1L1</accession>
<dbReference type="SUPFAM" id="SSF56300">
    <property type="entry name" value="Metallo-dependent phosphatases"/>
    <property type="match status" value="1"/>
</dbReference>
<dbReference type="GO" id="GO:0016787">
    <property type="term" value="F:hydrolase activity"/>
    <property type="evidence" value="ECO:0007669"/>
    <property type="project" value="UniProtKB-UniRule"/>
</dbReference>
<dbReference type="PANTHER" id="PTHR11124">
    <property type="entry name" value="VACUOLAR SORTING PROTEIN VPS29"/>
    <property type="match status" value="1"/>
</dbReference>
<dbReference type="RefSeq" id="WP_074731089.1">
    <property type="nucleotide sequence ID" value="NZ_FNYK01000001.1"/>
</dbReference>
<organism evidence="4 5">
    <name type="scientific">Sharpea azabuensis</name>
    <dbReference type="NCBI Taxonomy" id="322505"/>
    <lineage>
        <taxon>Bacteria</taxon>
        <taxon>Bacillati</taxon>
        <taxon>Bacillota</taxon>
        <taxon>Erysipelotrichia</taxon>
        <taxon>Erysipelotrichales</taxon>
        <taxon>Coprobacillaceae</taxon>
        <taxon>Sharpea</taxon>
    </lineage>
</organism>
<keyword evidence="5" id="KW-1185">Reference proteome</keyword>
<reference evidence="5" key="1">
    <citation type="submission" date="2016-10" db="EMBL/GenBank/DDBJ databases">
        <authorList>
            <person name="Varghese N."/>
        </authorList>
    </citation>
    <scope>NUCLEOTIDE SEQUENCE [LARGE SCALE GENOMIC DNA]</scope>
    <source>
        <strain evidence="5">DSM 20406</strain>
    </source>
</reference>
<evidence type="ECO:0000259" key="3">
    <source>
        <dbReference type="Pfam" id="PF12850"/>
    </source>
</evidence>
<dbReference type="Gene3D" id="3.60.21.10">
    <property type="match status" value="1"/>
</dbReference>
<name>A0A1H6Q1L1_9FIRM</name>
<dbReference type="InterPro" id="IPR000979">
    <property type="entry name" value="Phosphodiesterase_MJ0936/Vps29"/>
</dbReference>
<dbReference type="Pfam" id="PF12850">
    <property type="entry name" value="Metallophos_2"/>
    <property type="match status" value="1"/>
</dbReference>
<dbReference type="eggNOG" id="COG0622">
    <property type="taxonomic scope" value="Bacteria"/>
</dbReference>
<dbReference type="AlphaFoldDB" id="A0A1H6Q1L1"/>
<dbReference type="GO" id="GO:0046872">
    <property type="term" value="F:metal ion binding"/>
    <property type="evidence" value="ECO:0007669"/>
    <property type="project" value="UniProtKB-KW"/>
</dbReference>
<dbReference type="Proteomes" id="UP000183028">
    <property type="component" value="Unassembled WGS sequence"/>
</dbReference>
<dbReference type="InterPro" id="IPR024654">
    <property type="entry name" value="Calcineurin-like_PHP_lpxH"/>
</dbReference>
<dbReference type="InterPro" id="IPR029052">
    <property type="entry name" value="Metallo-depent_PP-like"/>
</dbReference>
<evidence type="ECO:0000256" key="2">
    <source>
        <dbReference type="RuleBase" id="RU362039"/>
    </source>
</evidence>
<evidence type="ECO:0000313" key="5">
    <source>
        <dbReference type="Proteomes" id="UP000183028"/>
    </source>
</evidence>
<dbReference type="NCBIfam" id="TIGR00040">
    <property type="entry name" value="yfcE"/>
    <property type="match status" value="1"/>
</dbReference>
<comment type="cofactor">
    <cofactor evidence="2">
        <name>a divalent metal cation</name>
        <dbReference type="ChEBI" id="CHEBI:60240"/>
    </cofactor>
</comment>
<keyword evidence="2" id="KW-0479">Metal-binding</keyword>
<dbReference type="EC" id="3.1.4.-" evidence="2"/>
<evidence type="ECO:0000313" key="4">
    <source>
        <dbReference type="EMBL" id="SEI37739.1"/>
    </source>
</evidence>
<dbReference type="OrthoDB" id="9800565at2"/>
<comment type="similarity">
    <text evidence="1 2">Belongs to the metallophosphoesterase superfamily. YfcE family.</text>
</comment>
<dbReference type="EMBL" id="FNYK01000001">
    <property type="protein sequence ID" value="SEI37739.1"/>
    <property type="molecule type" value="Genomic_DNA"/>
</dbReference>
<evidence type="ECO:0000256" key="1">
    <source>
        <dbReference type="ARBA" id="ARBA00008950"/>
    </source>
</evidence>
<gene>
    <name evidence="4" type="ORF">SAMN04487834_100184</name>
</gene>
<dbReference type="STRING" id="322505.SAMN04487836_101125"/>
<protein>
    <recommendedName>
        <fullName evidence="2">Phosphoesterase</fullName>
        <ecNumber evidence="2">3.1.4.-</ecNumber>
    </recommendedName>
</protein>
<proteinExistence type="inferred from homology"/>